<dbReference type="EMBL" id="KK107167">
    <property type="protein sequence ID" value="EZA56482.1"/>
    <property type="molecule type" value="Genomic_DNA"/>
</dbReference>
<dbReference type="STRING" id="2015173.A0A026WKA4"/>
<feature type="compositionally biased region" description="Polar residues" evidence="1">
    <location>
        <begin position="717"/>
        <end position="732"/>
    </location>
</feature>
<gene>
    <name evidence="3" type="ORF">X777_03103</name>
</gene>
<keyword evidence="4" id="KW-1185">Reference proteome</keyword>
<dbReference type="SUPFAM" id="SSF50729">
    <property type="entry name" value="PH domain-like"/>
    <property type="match status" value="1"/>
</dbReference>
<feature type="compositionally biased region" description="Basic and acidic residues" evidence="1">
    <location>
        <begin position="287"/>
        <end position="299"/>
    </location>
</feature>
<dbReference type="AlphaFoldDB" id="A0A026WKA4"/>
<evidence type="ECO:0000256" key="1">
    <source>
        <dbReference type="SAM" id="MobiDB-lite"/>
    </source>
</evidence>
<dbReference type="OMA" id="PEPYLNM"/>
<feature type="region of interest" description="Disordered" evidence="1">
    <location>
        <begin position="757"/>
        <end position="782"/>
    </location>
</feature>
<evidence type="ECO:0000313" key="4">
    <source>
        <dbReference type="Proteomes" id="UP000053097"/>
    </source>
</evidence>
<accession>A0A026WKA4</accession>
<evidence type="ECO:0000313" key="3">
    <source>
        <dbReference type="EMBL" id="EZA56482.1"/>
    </source>
</evidence>
<feature type="compositionally biased region" description="Polar residues" evidence="1">
    <location>
        <begin position="597"/>
        <end position="609"/>
    </location>
</feature>
<protein>
    <recommendedName>
        <fullName evidence="2">PH domain-containing protein</fullName>
    </recommendedName>
</protein>
<proteinExistence type="predicted"/>
<feature type="region of interest" description="Disordered" evidence="1">
    <location>
        <begin position="403"/>
        <end position="577"/>
    </location>
</feature>
<dbReference type="Proteomes" id="UP000053097">
    <property type="component" value="Unassembled WGS sequence"/>
</dbReference>
<feature type="region of interest" description="Disordered" evidence="1">
    <location>
        <begin position="597"/>
        <end position="648"/>
    </location>
</feature>
<dbReference type="InterPro" id="IPR001849">
    <property type="entry name" value="PH_domain"/>
</dbReference>
<name>A0A026WKA4_OOCBI</name>
<reference evidence="3 4" key="1">
    <citation type="journal article" date="2014" name="Curr. Biol.">
        <title>The genome of the clonal raider ant Cerapachys biroi.</title>
        <authorList>
            <person name="Oxley P.R."/>
            <person name="Ji L."/>
            <person name="Fetter-Pruneda I."/>
            <person name="McKenzie S.K."/>
            <person name="Li C."/>
            <person name="Hu H."/>
            <person name="Zhang G."/>
            <person name="Kronauer D.J."/>
        </authorList>
    </citation>
    <scope>NUCLEOTIDE SEQUENCE [LARGE SCALE GENOMIC DNA]</scope>
</reference>
<feature type="compositionally biased region" description="Basic and acidic residues" evidence="1">
    <location>
        <begin position="477"/>
        <end position="486"/>
    </location>
</feature>
<feature type="compositionally biased region" description="Polar residues" evidence="1">
    <location>
        <begin position="760"/>
        <end position="782"/>
    </location>
</feature>
<feature type="domain" description="PH" evidence="2">
    <location>
        <begin position="157"/>
        <end position="262"/>
    </location>
</feature>
<feature type="compositionally biased region" description="Basic and acidic residues" evidence="1">
    <location>
        <begin position="317"/>
        <end position="330"/>
    </location>
</feature>
<evidence type="ECO:0000259" key="2">
    <source>
        <dbReference type="SMART" id="SM00233"/>
    </source>
</evidence>
<dbReference type="OrthoDB" id="243840at2759"/>
<feature type="region of interest" description="Disordered" evidence="1">
    <location>
        <begin position="679"/>
        <end position="738"/>
    </location>
</feature>
<feature type="compositionally biased region" description="Basic and acidic residues" evidence="1">
    <location>
        <begin position="504"/>
        <end position="516"/>
    </location>
</feature>
<organism evidence="3 4">
    <name type="scientific">Ooceraea biroi</name>
    <name type="common">Clonal raider ant</name>
    <name type="synonym">Cerapachys biroi</name>
    <dbReference type="NCBI Taxonomy" id="2015173"/>
    <lineage>
        <taxon>Eukaryota</taxon>
        <taxon>Metazoa</taxon>
        <taxon>Ecdysozoa</taxon>
        <taxon>Arthropoda</taxon>
        <taxon>Hexapoda</taxon>
        <taxon>Insecta</taxon>
        <taxon>Pterygota</taxon>
        <taxon>Neoptera</taxon>
        <taxon>Endopterygota</taxon>
        <taxon>Hymenoptera</taxon>
        <taxon>Apocrita</taxon>
        <taxon>Aculeata</taxon>
        <taxon>Formicoidea</taxon>
        <taxon>Formicidae</taxon>
        <taxon>Dorylinae</taxon>
        <taxon>Ooceraea</taxon>
    </lineage>
</organism>
<dbReference type="InterPro" id="IPR011993">
    <property type="entry name" value="PH-like_dom_sf"/>
</dbReference>
<feature type="compositionally biased region" description="Basic and acidic residues" evidence="1">
    <location>
        <begin position="403"/>
        <end position="416"/>
    </location>
</feature>
<feature type="region of interest" description="Disordered" evidence="1">
    <location>
        <begin position="271"/>
        <end position="353"/>
    </location>
</feature>
<dbReference type="Gene3D" id="2.30.29.30">
    <property type="entry name" value="Pleckstrin-homology domain (PH domain)/Phosphotyrosine-binding domain (PTB)"/>
    <property type="match status" value="1"/>
</dbReference>
<dbReference type="Pfam" id="PF00169">
    <property type="entry name" value="PH"/>
    <property type="match status" value="1"/>
</dbReference>
<sequence>MTTSINNNNMEIDMNISDILREVITFLECLCDVKLPLKLERLRQELLAHAKETLSVTRASSPDRPYLDMNSGPKSLLLIKNKTETDSEEYVGMEGSQKQPHQDYYETCENQGKTPPPSAMLPKSMERYPDHDLRLEEAQKLLRIYKNLPAAQSRSKCYKCGPIYKKEGKKLFLPESRACWIALVGSHLLVYRNERQPRPYVIYAIRGYMARAAPHVIPNDRQKKDSAFEIYKPGNETLQFIARTPKDMDQWIAKVHEVGCGGKENVNSDVEIREKQRATNELSPCLNRREKNKEMRHQDAAGNPMTTNKSVESLADQQRDEKKKRGKETVENPPPLPSRIPRRLPSLPPDSAIPSYRVAVEDDDDDDEIYHKIEDLINGTCYQNLALRRRRAIEEQQDVISYDDIHGTKEKEEEQMQGKADSTMSQEETYDDIVPSRTNASAAKTEHQDNQSGSGPAAEKEKEFYDDVENLISNGKIAKDRAKDQTDTSSKSPQKKSFLGRVLSRKEFYSKSPEKKYKGKNASSNPPPSSVAAEEMPTYDDVSDLTANQESLVNDEELSEYNCPPPPRPVYTTKSPIVNNLDDQVEEIYDDVNTCREQYNKSHQQSTQESRSREAKSDAAVCNADQGMNDGDNLPQEEEIEHYQSPRSDLRICEVQQTTEIQQTEEDLYDDVALLIDFKSRPRNLAEQKDNEDSRSTGSPDKKSWNRFGVNRRSRTSDGGSTCAEQTNGRSSNDCEEAEDALDKKNTFKKLISKMENSLARVSTRNSTSPLTAKSSTANNNF</sequence>
<dbReference type="SMART" id="SM00233">
    <property type="entry name" value="PH"/>
    <property type="match status" value="1"/>
</dbReference>
<feature type="compositionally biased region" description="Basic and acidic residues" evidence="1">
    <location>
        <begin position="679"/>
        <end position="704"/>
    </location>
</feature>